<dbReference type="EMBL" id="JAKUCV010007088">
    <property type="protein sequence ID" value="KAJ4824812.1"/>
    <property type="molecule type" value="Genomic_DNA"/>
</dbReference>
<gene>
    <name evidence="1" type="ORF">Tsubulata_008593</name>
</gene>
<reference evidence="1" key="1">
    <citation type="submission" date="2022-02" db="EMBL/GenBank/DDBJ databases">
        <authorList>
            <person name="Henning P.M."/>
            <person name="McCubbin A.G."/>
            <person name="Shore J.S."/>
        </authorList>
    </citation>
    <scope>NUCLEOTIDE SEQUENCE</scope>
    <source>
        <strain evidence="1">F60SS</strain>
        <tissue evidence="1">Leaves</tissue>
    </source>
</reference>
<reference evidence="1" key="2">
    <citation type="journal article" date="2023" name="Plants (Basel)">
        <title>Annotation of the Turnera subulata (Passifloraceae) Draft Genome Reveals the S-Locus Evolved after the Divergence of Turneroideae from Passifloroideae in a Stepwise Manner.</title>
        <authorList>
            <person name="Henning P.M."/>
            <person name="Roalson E.H."/>
            <person name="Mir W."/>
            <person name="McCubbin A.G."/>
            <person name="Shore J.S."/>
        </authorList>
    </citation>
    <scope>NUCLEOTIDE SEQUENCE</scope>
    <source>
        <strain evidence="1">F60SS</strain>
    </source>
</reference>
<organism evidence="1 2">
    <name type="scientific">Turnera subulata</name>
    <dbReference type="NCBI Taxonomy" id="218843"/>
    <lineage>
        <taxon>Eukaryota</taxon>
        <taxon>Viridiplantae</taxon>
        <taxon>Streptophyta</taxon>
        <taxon>Embryophyta</taxon>
        <taxon>Tracheophyta</taxon>
        <taxon>Spermatophyta</taxon>
        <taxon>Magnoliopsida</taxon>
        <taxon>eudicotyledons</taxon>
        <taxon>Gunneridae</taxon>
        <taxon>Pentapetalae</taxon>
        <taxon>rosids</taxon>
        <taxon>fabids</taxon>
        <taxon>Malpighiales</taxon>
        <taxon>Passifloraceae</taxon>
        <taxon>Turnera</taxon>
    </lineage>
</organism>
<evidence type="ECO:0000313" key="1">
    <source>
        <dbReference type="EMBL" id="KAJ4824812.1"/>
    </source>
</evidence>
<accession>A0A9Q0F6N2</accession>
<keyword evidence="2" id="KW-1185">Reference proteome</keyword>
<name>A0A9Q0F6N2_9ROSI</name>
<dbReference type="AlphaFoldDB" id="A0A9Q0F6N2"/>
<dbReference type="Proteomes" id="UP001141552">
    <property type="component" value="Unassembled WGS sequence"/>
</dbReference>
<comment type="caution">
    <text evidence="1">The sequence shown here is derived from an EMBL/GenBank/DDBJ whole genome shotgun (WGS) entry which is preliminary data.</text>
</comment>
<proteinExistence type="predicted"/>
<sequence length="74" mass="8599">MQRKRLAEVVAMVVEAHRKGYSGGTDNRKKGAKKKKKLKKIGFCQARQWGSKVYVFCAYVRARVPTLTFFPFFR</sequence>
<evidence type="ECO:0000313" key="2">
    <source>
        <dbReference type="Proteomes" id="UP001141552"/>
    </source>
</evidence>
<protein>
    <submittedName>
        <fullName evidence="1">Uncharacterized protein</fullName>
    </submittedName>
</protein>